<feature type="chain" id="PRO_5036139290" evidence="1">
    <location>
        <begin position="31"/>
        <end position="139"/>
    </location>
</feature>
<protein>
    <submittedName>
        <fullName evidence="3">Uncharacterized protein</fullName>
    </submittedName>
</protein>
<dbReference type="Proteomes" id="UP000324091">
    <property type="component" value="Chromosome 15"/>
</dbReference>
<proteinExistence type="predicted"/>
<organism evidence="3 4">
    <name type="scientific">Takifugu flavidus</name>
    <name type="common">sansaifugu</name>
    <dbReference type="NCBI Taxonomy" id="433684"/>
    <lineage>
        <taxon>Eukaryota</taxon>
        <taxon>Metazoa</taxon>
        <taxon>Chordata</taxon>
        <taxon>Craniata</taxon>
        <taxon>Vertebrata</taxon>
        <taxon>Euteleostomi</taxon>
        <taxon>Actinopterygii</taxon>
        <taxon>Neopterygii</taxon>
        <taxon>Teleostei</taxon>
        <taxon>Neoteleostei</taxon>
        <taxon>Acanthomorphata</taxon>
        <taxon>Eupercaria</taxon>
        <taxon>Tetraodontiformes</taxon>
        <taxon>Tetradontoidea</taxon>
        <taxon>Tetraodontidae</taxon>
        <taxon>Takifugu</taxon>
    </lineage>
</organism>
<reference evidence="3 4" key="1">
    <citation type="submission" date="2019-04" db="EMBL/GenBank/DDBJ databases">
        <title>Chromosome genome assembly for Takifugu flavidus.</title>
        <authorList>
            <person name="Xiao S."/>
        </authorList>
    </citation>
    <scope>NUCLEOTIDE SEQUENCE [LARGE SCALE GENOMIC DNA]</scope>
    <source>
        <strain evidence="3">HTHZ2018</strain>
        <tissue evidence="3">Muscle</tissue>
    </source>
</reference>
<evidence type="ECO:0000313" key="2">
    <source>
        <dbReference type="EMBL" id="TWW73947.1"/>
    </source>
</evidence>
<name>A0A5C6P6Y6_9TELE</name>
<evidence type="ECO:0000313" key="4">
    <source>
        <dbReference type="Proteomes" id="UP000324091"/>
    </source>
</evidence>
<dbReference type="AlphaFoldDB" id="A0A5C6P6Y6"/>
<keyword evidence="1" id="KW-0732">Signal</keyword>
<feature type="signal peptide" evidence="1">
    <location>
        <begin position="1"/>
        <end position="30"/>
    </location>
</feature>
<evidence type="ECO:0000256" key="1">
    <source>
        <dbReference type="SAM" id="SignalP"/>
    </source>
</evidence>
<accession>A0A5C6P6Y6</accession>
<gene>
    <name evidence="2" type="ORF">D4764_15G0013430</name>
    <name evidence="3" type="ORF">D4764_15G0013460</name>
</gene>
<keyword evidence="4" id="KW-1185">Reference proteome</keyword>
<comment type="caution">
    <text evidence="3">The sequence shown here is derived from an EMBL/GenBank/DDBJ whole genome shotgun (WGS) entry which is preliminary data.</text>
</comment>
<dbReference type="EMBL" id="RHFK02000007">
    <property type="protein sequence ID" value="TWW73947.1"/>
    <property type="molecule type" value="Genomic_DNA"/>
</dbReference>
<dbReference type="EMBL" id="RHFK02000007">
    <property type="protein sequence ID" value="TWW73950.1"/>
    <property type="molecule type" value="Genomic_DNA"/>
</dbReference>
<evidence type="ECO:0000313" key="3">
    <source>
        <dbReference type="EMBL" id="TWW73950.1"/>
    </source>
</evidence>
<sequence length="139" mass="15009">MATKGKRKRSSLCLAVILFFVSHFARTAESFRLSKTEKSAAAADFKPGRIVFGNIFDKTSGVDAPVEDGAHISPSSTEGDVNYQGDYPGLQTNIPDNMKFMNPSVLCGLNKMKFMAQGADAQQFSMDPGEFVSSTTLQG</sequence>